<gene>
    <name evidence="1" type="ORF">SAMN05216544_0145</name>
</gene>
<name>A0A1G9SYP0_9FIRM</name>
<dbReference type="Proteomes" id="UP000187651">
    <property type="component" value="Unassembled WGS sequence"/>
</dbReference>
<proteinExistence type="predicted"/>
<accession>A0A1G9SYP0</accession>
<dbReference type="AlphaFoldDB" id="A0A1G9SYP0"/>
<sequence length="97" mass="10905">MIQGNGDIELLFDTVNKSGMKMMQKKHMKTVGHEDAAMFFYVDSAEELVDKIGGNAKVLTEEKYYSHIKKSGLQLITKVSMAVSDCFNMVKMIHLSV</sequence>
<dbReference type="EMBL" id="FNHZ01000001">
    <property type="protein sequence ID" value="SDM40554.1"/>
    <property type="molecule type" value="Genomic_DNA"/>
</dbReference>
<evidence type="ECO:0000313" key="1">
    <source>
        <dbReference type="EMBL" id="SDM40554.1"/>
    </source>
</evidence>
<organism evidence="1 2">
    <name type="scientific">Lachnospira pectinoschiza</name>
    <dbReference type="NCBI Taxonomy" id="28052"/>
    <lineage>
        <taxon>Bacteria</taxon>
        <taxon>Bacillati</taxon>
        <taxon>Bacillota</taxon>
        <taxon>Clostridia</taxon>
        <taxon>Lachnospirales</taxon>
        <taxon>Lachnospiraceae</taxon>
        <taxon>Lachnospira</taxon>
    </lineage>
</organism>
<reference evidence="2" key="1">
    <citation type="submission" date="2016-10" db="EMBL/GenBank/DDBJ databases">
        <authorList>
            <person name="Varghese N."/>
            <person name="Submissions S."/>
        </authorList>
    </citation>
    <scope>NUCLEOTIDE SEQUENCE [LARGE SCALE GENOMIC DNA]</scope>
    <source>
        <strain evidence="2">M83</strain>
    </source>
</reference>
<evidence type="ECO:0000313" key="2">
    <source>
        <dbReference type="Proteomes" id="UP000187651"/>
    </source>
</evidence>
<protein>
    <submittedName>
        <fullName evidence="1">Uncharacterized protein</fullName>
    </submittedName>
</protein>
<keyword evidence="2" id="KW-1185">Reference proteome</keyword>
<dbReference type="OrthoDB" id="9800233at2"/>